<feature type="domain" description="GmrSD restriction endonucleases C-terminal" evidence="1">
    <location>
        <begin position="79"/>
        <end position="164"/>
    </location>
</feature>
<accession>A0A0F6TB76</accession>
<dbReference type="EMBL" id="CP011311">
    <property type="protein sequence ID" value="AKE38924.1"/>
    <property type="molecule type" value="Genomic_DNA"/>
</dbReference>
<dbReference type="InterPro" id="IPR011089">
    <property type="entry name" value="GmrSD_C"/>
</dbReference>
<sequence length="187" mass="20966">MKSYYLATLSALTILVLLHEAWPFPRFGVSTVASRPDVADYDRDAFTHWEPADACTTRELALSAQTTLSGCDVVADVYDPYSDEMLAATESIHIDHVFALSAAWDLGAHSWSDERRTEFANDPLNLIATSASLNQEKSDSLPSEWLPPKNRCGYAKRLAEVAKKYELPLPHSDLRMMRKECRFAIPT</sequence>
<evidence type="ECO:0000313" key="2">
    <source>
        <dbReference type="EMBL" id="AKE38924.1"/>
    </source>
</evidence>
<dbReference type="HOGENOM" id="CLU_043034_1_1_11"/>
<dbReference type="OrthoDB" id="5196645at2"/>
<evidence type="ECO:0000259" key="1">
    <source>
        <dbReference type="Pfam" id="PF07510"/>
    </source>
</evidence>
<organism evidence="2 3">
    <name type="scientific">Corynebacterium camporealensis</name>
    <dbReference type="NCBI Taxonomy" id="161896"/>
    <lineage>
        <taxon>Bacteria</taxon>
        <taxon>Bacillati</taxon>
        <taxon>Actinomycetota</taxon>
        <taxon>Actinomycetes</taxon>
        <taxon>Mycobacteriales</taxon>
        <taxon>Corynebacteriaceae</taxon>
        <taxon>Corynebacterium</taxon>
    </lineage>
</organism>
<dbReference type="RefSeq" id="WP_035105683.1">
    <property type="nucleotide sequence ID" value="NZ_CP011311.1"/>
</dbReference>
<dbReference type="PANTHER" id="PTHR24094:SF15">
    <property type="entry name" value="AMP-DEPENDENT SYNTHETASE_LIGASE DOMAIN-CONTAINING PROTEIN-RELATED"/>
    <property type="match status" value="1"/>
</dbReference>
<dbReference type="KEGG" id="ccj:UL81_04755"/>
<keyword evidence="3" id="KW-1185">Reference proteome</keyword>
<name>A0A0F6TB76_9CORY</name>
<proteinExistence type="predicted"/>
<dbReference type="STRING" id="161896.UL81_04755"/>
<protein>
    <recommendedName>
        <fullName evidence="1">GmrSD restriction endonucleases C-terminal domain-containing protein</fullName>
    </recommendedName>
</protein>
<gene>
    <name evidence="2" type="ORF">UL81_04755</name>
</gene>
<reference evidence="2 3" key="1">
    <citation type="journal article" date="2015" name="Genome Announc.">
        <title>Complete Genome Sequence of Corynebacterium camporealensis DSM 44610, Isolated from the Milk of a Manchega Sheep with Subclinical Mastitis.</title>
        <authorList>
            <person name="Ruckert C."/>
            <person name="Albersmeier A."/>
            <person name="Winkler A."/>
            <person name="Tauch A."/>
        </authorList>
    </citation>
    <scope>NUCLEOTIDE SEQUENCE [LARGE SCALE GENOMIC DNA]</scope>
    <source>
        <strain evidence="2 3">DSM 44610</strain>
    </source>
</reference>
<dbReference type="PANTHER" id="PTHR24094">
    <property type="entry name" value="SECRETED PROTEIN"/>
    <property type="match status" value="1"/>
</dbReference>
<dbReference type="Pfam" id="PF07510">
    <property type="entry name" value="GmrSD_C"/>
    <property type="match status" value="1"/>
</dbReference>
<dbReference type="PATRIC" id="fig|161896.4.peg.935"/>
<dbReference type="Proteomes" id="UP000033566">
    <property type="component" value="Chromosome"/>
</dbReference>
<evidence type="ECO:0000313" key="3">
    <source>
        <dbReference type="Proteomes" id="UP000033566"/>
    </source>
</evidence>
<dbReference type="AlphaFoldDB" id="A0A0F6TB76"/>